<proteinExistence type="predicted"/>
<protein>
    <recommendedName>
        <fullName evidence="4">HXXEE domain-containing protein</fullName>
    </recommendedName>
</protein>
<evidence type="ECO:0000313" key="2">
    <source>
        <dbReference type="EMBL" id="CDL92245.1"/>
    </source>
</evidence>
<feature type="transmembrane region" description="Helical" evidence="1">
    <location>
        <begin position="114"/>
        <end position="134"/>
    </location>
</feature>
<keyword evidence="1" id="KW-0812">Transmembrane</keyword>
<dbReference type="RefSeq" id="WP_017752927.1">
    <property type="nucleotide sequence ID" value="NZ_CBXI010000040.1"/>
</dbReference>
<keyword evidence="1" id="KW-0472">Membrane</keyword>
<name>W6N7I7_CLOTY</name>
<keyword evidence="1" id="KW-1133">Transmembrane helix</keyword>
<keyword evidence="3" id="KW-1185">Reference proteome</keyword>
<accession>W6N7I7</accession>
<gene>
    <name evidence="2" type="ORF">CTDIVETGP_2315</name>
</gene>
<dbReference type="Proteomes" id="UP000019482">
    <property type="component" value="Unassembled WGS sequence"/>
</dbReference>
<dbReference type="AlphaFoldDB" id="W6N7I7"/>
<organism evidence="2 3">
    <name type="scientific">Clostridium tyrobutyricum DIVETGP</name>
    <dbReference type="NCBI Taxonomy" id="1408889"/>
    <lineage>
        <taxon>Bacteria</taxon>
        <taxon>Bacillati</taxon>
        <taxon>Bacillota</taxon>
        <taxon>Clostridia</taxon>
        <taxon>Eubacteriales</taxon>
        <taxon>Clostridiaceae</taxon>
        <taxon>Clostridium</taxon>
    </lineage>
</organism>
<dbReference type="OrthoDB" id="5195477at2"/>
<feature type="transmembrane region" description="Helical" evidence="1">
    <location>
        <begin position="54"/>
        <end position="80"/>
    </location>
</feature>
<dbReference type="GeneID" id="29420473"/>
<feature type="transmembrane region" description="Helical" evidence="1">
    <location>
        <begin position="6"/>
        <end position="29"/>
    </location>
</feature>
<evidence type="ECO:0000313" key="3">
    <source>
        <dbReference type="Proteomes" id="UP000019482"/>
    </source>
</evidence>
<reference evidence="2 3" key="1">
    <citation type="journal article" date="2015" name="Genome Announc.">
        <title>Draft Genome Sequence of Clostridium tyrobutyricum Strain DIVETGP, Isolated from Cow's Milk for Grana Padano Production.</title>
        <authorList>
            <person name="Soggiu A."/>
            <person name="Piras C."/>
            <person name="Gaiarsa S."/>
            <person name="Sassera D."/>
            <person name="Roncada P."/>
            <person name="Bendixen E."/>
            <person name="Brasca M."/>
            <person name="Bonizzi L."/>
        </authorList>
    </citation>
    <scope>NUCLEOTIDE SEQUENCE [LARGE SCALE GENOMIC DNA]</scope>
    <source>
        <strain evidence="2 3">DIVETGP</strain>
    </source>
</reference>
<comment type="caution">
    <text evidence="2">The sequence shown here is derived from an EMBL/GenBank/DDBJ whole genome shotgun (WGS) entry which is preliminary data.</text>
</comment>
<evidence type="ECO:0000256" key="1">
    <source>
        <dbReference type="SAM" id="Phobius"/>
    </source>
</evidence>
<evidence type="ECO:0008006" key="4">
    <source>
        <dbReference type="Google" id="ProtNLM"/>
    </source>
</evidence>
<sequence>MYNIKTIIWLLPILFMIHDFEEIIMAEAWSKRFKKELKEDTFMMKKKPFGLNDTGYWSTAAFSIGVEIIFVILSVASILSCTFNSYFIWYGFLFAFTFHLIFAHFYLCIQFKHYVPGVVTSALFLPVCIYIMYISKSLLKYDLSKVLLSCIAGIIFGIIILISLHDGIKNFSKLLKRYSLE</sequence>
<feature type="transmembrane region" description="Helical" evidence="1">
    <location>
        <begin position="86"/>
        <end position="107"/>
    </location>
</feature>
<feature type="transmembrane region" description="Helical" evidence="1">
    <location>
        <begin position="146"/>
        <end position="168"/>
    </location>
</feature>
<dbReference type="Pfam" id="PF13787">
    <property type="entry name" value="HXXEE"/>
    <property type="match status" value="1"/>
</dbReference>
<dbReference type="InterPro" id="IPR025671">
    <property type="entry name" value="HXXEE"/>
</dbReference>
<dbReference type="EMBL" id="CBXI010000040">
    <property type="protein sequence ID" value="CDL92245.1"/>
    <property type="molecule type" value="Genomic_DNA"/>
</dbReference>